<sequence>MALRNSARQRFHFPPVLLCMIGFSLIFAAAGCRDHTGSDVTPEATGIDDFSSEVQDIEGAISIDGSSTVAPISTAAAESFEKDFQNVRVTVAISGTGGGFGRFALGETDISDASRPIKADELAECQKHGVGFVELPVAYDGLSIVVNKENDFIESLTVDQLKAIFLKEGGATTWQDVNADWPDTEIKIYAPGTDSGTFDYFFGDVVAKNKDIEHPRDDMSVSEDDNNLVNGVAGEKGAIGFFGASYYFANQDKIKAVKIVNPETGLAVGPTAETIEDGTYAPFGRPLFLYVNVKSLKRPEVKQFIKYYLQNAGTLAEQVNYVALPAAIYERATEHFENRLSGTHFLNSEMKKQSGTLAELYLADRLVGAE</sequence>
<dbReference type="EMBL" id="SJPU01000001">
    <property type="protein sequence ID" value="TWU18216.1"/>
    <property type="molecule type" value="Genomic_DNA"/>
</dbReference>
<evidence type="ECO:0000259" key="5">
    <source>
        <dbReference type="Pfam" id="PF12849"/>
    </source>
</evidence>
<proteinExistence type="inferred from homology"/>
<keyword evidence="2 4" id="KW-0813">Transport</keyword>
<dbReference type="Gene3D" id="3.40.190.10">
    <property type="entry name" value="Periplasmic binding protein-like II"/>
    <property type="match status" value="2"/>
</dbReference>
<dbReference type="CDD" id="cd13654">
    <property type="entry name" value="PBP2_phosphate_like_2"/>
    <property type="match status" value="1"/>
</dbReference>
<evidence type="ECO:0000256" key="4">
    <source>
        <dbReference type="RuleBase" id="RU367119"/>
    </source>
</evidence>
<protein>
    <recommendedName>
        <fullName evidence="4">Phosphate-binding protein</fullName>
    </recommendedName>
</protein>
<evidence type="ECO:0000313" key="7">
    <source>
        <dbReference type="Proteomes" id="UP000319908"/>
    </source>
</evidence>
<reference evidence="6 7" key="1">
    <citation type="journal article" date="2020" name="Antonie Van Leeuwenhoek">
        <title>Rhodopirellula heiligendammensis sp. nov., Rhodopirellula pilleata sp. nov., and Rhodopirellula solitaria sp. nov. isolated from natural or artificial marine surfaces in Northern Germany and California, USA, and emended description of the genus Rhodopirellula.</title>
        <authorList>
            <person name="Kallscheuer N."/>
            <person name="Wiegand S."/>
            <person name="Jogler M."/>
            <person name="Boedeker C."/>
            <person name="Peeters S.H."/>
            <person name="Rast P."/>
            <person name="Heuer A."/>
            <person name="Jetten M.S.M."/>
            <person name="Rohde M."/>
            <person name="Jogler C."/>
        </authorList>
    </citation>
    <scope>NUCLEOTIDE SEQUENCE [LARGE SCALE GENOMIC DNA]</scope>
    <source>
        <strain evidence="6 7">Poly21</strain>
    </source>
</reference>
<dbReference type="InterPro" id="IPR024370">
    <property type="entry name" value="PBP_domain"/>
</dbReference>
<feature type="signal peptide" evidence="4">
    <location>
        <begin position="1"/>
        <end position="28"/>
    </location>
</feature>
<keyword evidence="4" id="KW-0592">Phosphate transport</keyword>
<dbReference type="InterPro" id="IPR050811">
    <property type="entry name" value="Phosphate_ABC_transporter"/>
</dbReference>
<dbReference type="NCBIfam" id="TIGR02136">
    <property type="entry name" value="ptsS_2"/>
    <property type="match status" value="1"/>
</dbReference>
<accession>A0A5C6C3X0</accession>
<evidence type="ECO:0000313" key="6">
    <source>
        <dbReference type="EMBL" id="TWU18216.1"/>
    </source>
</evidence>
<dbReference type="PANTHER" id="PTHR30570">
    <property type="entry name" value="PERIPLASMIC PHOSPHATE BINDING COMPONENT OF PHOSPHATE ABC TRANSPORTER"/>
    <property type="match status" value="1"/>
</dbReference>
<dbReference type="AlphaFoldDB" id="A0A5C6C3X0"/>
<gene>
    <name evidence="6" type="primary">pstS_1</name>
    <name evidence="6" type="ORF">Poly21_03710</name>
</gene>
<dbReference type="RefSeq" id="WP_146405326.1">
    <property type="nucleotide sequence ID" value="NZ_SJPU01000001.1"/>
</dbReference>
<evidence type="ECO:0000256" key="2">
    <source>
        <dbReference type="ARBA" id="ARBA00022448"/>
    </source>
</evidence>
<dbReference type="Pfam" id="PF12849">
    <property type="entry name" value="PBP_like_2"/>
    <property type="match status" value="1"/>
</dbReference>
<comment type="function">
    <text evidence="4">Involved in the system for phosphate transport across the cytoplasmic membrane.</text>
</comment>
<feature type="chain" id="PRO_5027165719" description="Phosphate-binding protein" evidence="4">
    <location>
        <begin position="29"/>
        <end position="370"/>
    </location>
</feature>
<dbReference type="PROSITE" id="PS51257">
    <property type="entry name" value="PROKAR_LIPOPROTEIN"/>
    <property type="match status" value="1"/>
</dbReference>
<feature type="domain" description="PBP" evidence="5">
    <location>
        <begin position="58"/>
        <end position="310"/>
    </location>
</feature>
<organism evidence="6 7">
    <name type="scientific">Allorhodopirellula heiligendammensis</name>
    <dbReference type="NCBI Taxonomy" id="2714739"/>
    <lineage>
        <taxon>Bacteria</taxon>
        <taxon>Pseudomonadati</taxon>
        <taxon>Planctomycetota</taxon>
        <taxon>Planctomycetia</taxon>
        <taxon>Pirellulales</taxon>
        <taxon>Pirellulaceae</taxon>
        <taxon>Allorhodopirellula</taxon>
    </lineage>
</organism>
<keyword evidence="7" id="KW-1185">Reference proteome</keyword>
<keyword evidence="3 4" id="KW-0732">Signal</keyword>
<comment type="similarity">
    <text evidence="1 4">Belongs to the PstS family.</text>
</comment>
<name>A0A5C6C3X0_9BACT</name>
<comment type="caution">
    <text evidence="6">The sequence shown here is derived from an EMBL/GenBank/DDBJ whole genome shotgun (WGS) entry which is preliminary data.</text>
</comment>
<dbReference type="SUPFAM" id="SSF53850">
    <property type="entry name" value="Periplasmic binding protein-like II"/>
    <property type="match status" value="1"/>
</dbReference>
<dbReference type="GO" id="GO:0006817">
    <property type="term" value="P:phosphate ion transport"/>
    <property type="evidence" value="ECO:0007669"/>
    <property type="project" value="UniProtKB-UniRule"/>
</dbReference>
<evidence type="ECO:0000256" key="3">
    <source>
        <dbReference type="ARBA" id="ARBA00022729"/>
    </source>
</evidence>
<dbReference type="GO" id="GO:0042301">
    <property type="term" value="F:phosphate ion binding"/>
    <property type="evidence" value="ECO:0007669"/>
    <property type="project" value="UniProtKB-UniRule"/>
</dbReference>
<dbReference type="OrthoDB" id="9790048at2"/>
<dbReference type="InterPro" id="IPR011862">
    <property type="entry name" value="Phos-bd"/>
</dbReference>
<dbReference type="PANTHER" id="PTHR30570:SF1">
    <property type="entry name" value="PHOSPHATE-BINDING PROTEIN PSTS"/>
    <property type="match status" value="1"/>
</dbReference>
<dbReference type="Proteomes" id="UP000319908">
    <property type="component" value="Unassembled WGS sequence"/>
</dbReference>
<evidence type="ECO:0000256" key="1">
    <source>
        <dbReference type="ARBA" id="ARBA00008725"/>
    </source>
</evidence>